<proteinExistence type="predicted"/>
<dbReference type="EMBL" id="CALNXJ010000039">
    <property type="protein sequence ID" value="CAH3144477.1"/>
    <property type="molecule type" value="Genomic_DNA"/>
</dbReference>
<sequence>MRGLLCAVHALVFVLVLVSSPERSSGFIGKILDELHRFDKNVLRKVSEPVNDVLHKFDKNVLRPAAEPVKKMLHEFDKNVLREAAKPVKEVLHEFDKNVPRKVVTALGLRRIRKTYQEFKQEVVHSKVTFTADSYRVEKIVPCPDGQHDIMDAEQPVEIYFEDGVKIIQDRYCRKCGQHFLGEAKRKDEL</sequence>
<dbReference type="Proteomes" id="UP001159428">
    <property type="component" value="Unassembled WGS sequence"/>
</dbReference>
<evidence type="ECO:0000256" key="1">
    <source>
        <dbReference type="SAM" id="SignalP"/>
    </source>
</evidence>
<comment type="caution">
    <text evidence="2">The sequence shown here is derived from an EMBL/GenBank/DDBJ whole genome shotgun (WGS) entry which is preliminary data.</text>
</comment>
<dbReference type="AlphaFoldDB" id="A0AAU9XD33"/>
<accession>A0AAU9XD33</accession>
<reference evidence="2 3" key="1">
    <citation type="submission" date="2022-05" db="EMBL/GenBank/DDBJ databases">
        <authorList>
            <consortium name="Genoscope - CEA"/>
            <person name="William W."/>
        </authorList>
    </citation>
    <scope>NUCLEOTIDE SEQUENCE [LARGE SCALE GENOMIC DNA]</scope>
</reference>
<keyword evidence="3" id="KW-1185">Reference proteome</keyword>
<protein>
    <submittedName>
        <fullName evidence="2">Uncharacterized protein</fullName>
    </submittedName>
</protein>
<evidence type="ECO:0000313" key="2">
    <source>
        <dbReference type="EMBL" id="CAH3144477.1"/>
    </source>
</evidence>
<evidence type="ECO:0000313" key="3">
    <source>
        <dbReference type="Proteomes" id="UP001159428"/>
    </source>
</evidence>
<name>A0AAU9XD33_9CNID</name>
<feature type="chain" id="PRO_5043336721" evidence="1">
    <location>
        <begin position="27"/>
        <end position="190"/>
    </location>
</feature>
<keyword evidence="1" id="KW-0732">Signal</keyword>
<gene>
    <name evidence="2" type="ORF">PMEA_00021048</name>
</gene>
<organism evidence="2 3">
    <name type="scientific">Pocillopora meandrina</name>
    <dbReference type="NCBI Taxonomy" id="46732"/>
    <lineage>
        <taxon>Eukaryota</taxon>
        <taxon>Metazoa</taxon>
        <taxon>Cnidaria</taxon>
        <taxon>Anthozoa</taxon>
        <taxon>Hexacorallia</taxon>
        <taxon>Scleractinia</taxon>
        <taxon>Astrocoeniina</taxon>
        <taxon>Pocilloporidae</taxon>
        <taxon>Pocillopora</taxon>
    </lineage>
</organism>
<feature type="signal peptide" evidence="1">
    <location>
        <begin position="1"/>
        <end position="26"/>
    </location>
</feature>